<accession>A0A8G2FW39</accession>
<dbReference type="Proteomes" id="UP000192315">
    <property type="component" value="Unassembled WGS sequence"/>
</dbReference>
<evidence type="ECO:0000313" key="1">
    <source>
        <dbReference type="EMBL" id="SMD30536.1"/>
    </source>
</evidence>
<organism evidence="1 2">
    <name type="scientific">Picrophilus torridus (strain ATCC 700027 / DSM 9790 / JCM 10055 / NBRC 100828 / KAW 2/3)</name>
    <dbReference type="NCBI Taxonomy" id="1122961"/>
    <lineage>
        <taxon>Archaea</taxon>
        <taxon>Methanobacteriati</taxon>
        <taxon>Thermoplasmatota</taxon>
        <taxon>Thermoplasmata</taxon>
        <taxon>Thermoplasmatales</taxon>
        <taxon>Picrophilaceae</taxon>
        <taxon>Picrophilus</taxon>
    </lineage>
</organism>
<reference evidence="1 2" key="1">
    <citation type="submission" date="2017-04" db="EMBL/GenBank/DDBJ databases">
        <authorList>
            <person name="Varghese N."/>
            <person name="Submissions S."/>
        </authorList>
    </citation>
    <scope>NUCLEOTIDE SEQUENCE [LARGE SCALE GENOMIC DNA]</scope>
    <source>
        <strain evidence="1 2">DSM 9789</strain>
    </source>
</reference>
<comment type="caution">
    <text evidence="1">The sequence shown here is derived from an EMBL/GenBank/DDBJ whole genome shotgun (WGS) entry which is preliminary data.</text>
</comment>
<dbReference type="AlphaFoldDB" id="A0A8G2FW39"/>
<keyword evidence="2" id="KW-1185">Reference proteome</keyword>
<proteinExistence type="predicted"/>
<sequence length="181" mass="18462">MNKKRLYVLFAIIIVALLPTAVFASVVITSTHAISVSGEAPVVYMAQGPNYNTANADGFIYAPVTGSPLNITSGTTIDVNTTAGAGAVYLLNVLYINSTVAGTLYINGTLPSGVTIYITTSPATVSGSASSTTLSINATAYTLGTPIKLSGSSTSTYTLYVSFELSGTATGSGALALNYYS</sequence>
<protein>
    <submittedName>
        <fullName evidence="1">Uncharacterized protein</fullName>
    </submittedName>
</protein>
<dbReference type="RefSeq" id="WP_084272480.1">
    <property type="nucleotide sequence ID" value="NZ_FWYE01000001.1"/>
</dbReference>
<name>A0A8G2FW39_PICTO</name>
<evidence type="ECO:0000313" key="2">
    <source>
        <dbReference type="Proteomes" id="UP000192315"/>
    </source>
</evidence>
<gene>
    <name evidence="1" type="ORF">SAMN02745355_0424</name>
</gene>
<dbReference type="EMBL" id="FWYE01000001">
    <property type="protein sequence ID" value="SMD30536.1"/>
    <property type="molecule type" value="Genomic_DNA"/>
</dbReference>